<proteinExistence type="predicted"/>
<evidence type="ECO:0000313" key="4">
    <source>
        <dbReference type="Proteomes" id="UP001432209"/>
    </source>
</evidence>
<accession>A0ABZ2A1G1</accession>
<feature type="domain" description="DUF317" evidence="2">
    <location>
        <begin position="176"/>
        <end position="232"/>
    </location>
</feature>
<dbReference type="Pfam" id="PF03771">
    <property type="entry name" value="SPDY"/>
    <property type="match status" value="2"/>
</dbReference>
<dbReference type="InterPro" id="IPR005523">
    <property type="entry name" value="DUF317_SPDY"/>
</dbReference>
<protein>
    <submittedName>
        <fullName evidence="3">DUF317 domain-containing protein</fullName>
    </submittedName>
</protein>
<organism evidence="3 4">
    <name type="scientific">Streptomyces niveus</name>
    <name type="common">Streptomyces spheroides</name>
    <dbReference type="NCBI Taxonomy" id="193462"/>
    <lineage>
        <taxon>Bacteria</taxon>
        <taxon>Bacillati</taxon>
        <taxon>Actinomycetota</taxon>
        <taxon>Actinomycetes</taxon>
        <taxon>Kitasatosporales</taxon>
        <taxon>Streptomycetaceae</taxon>
        <taxon>Streptomyces</taxon>
    </lineage>
</organism>
<evidence type="ECO:0000256" key="1">
    <source>
        <dbReference type="SAM" id="MobiDB-lite"/>
    </source>
</evidence>
<dbReference type="EMBL" id="CP109495">
    <property type="protein sequence ID" value="WUX51259.1"/>
    <property type="molecule type" value="Genomic_DNA"/>
</dbReference>
<evidence type="ECO:0000259" key="2">
    <source>
        <dbReference type="Pfam" id="PF03771"/>
    </source>
</evidence>
<evidence type="ECO:0000313" key="3">
    <source>
        <dbReference type="EMBL" id="WUX51259.1"/>
    </source>
</evidence>
<dbReference type="Proteomes" id="UP001432209">
    <property type="component" value="Chromosome"/>
</dbReference>
<feature type="region of interest" description="Disordered" evidence="1">
    <location>
        <begin position="251"/>
        <end position="276"/>
    </location>
</feature>
<name>A0ABZ2A1G1_STRNV</name>
<keyword evidence="4" id="KW-1185">Reference proteome</keyword>
<gene>
    <name evidence="3" type="ORF">OG442_06730</name>
</gene>
<sequence length="276" mass="30071">MPPDPLKNPGPDQTVKVLPRHLAGPGPADPRTAWPFPFDEDWTLRQSEHGTVLAVSPCLRLWTSLLHEPGTSRLGTWTIAANRVPFGPAAWQITFDATTPVELVRDVHTELLDLYLEDLRSDQDHLFGDTTPAYEAYAPLFAQGWGHSVRTDGTQVFQSWDGLAGVRHRYAATGSDGLAGVRHRYAATGSDGLAWRAWGGHLSEPLWQARFSTGTPTALVARFTASLISTVPLHRAVTDTPSRFRRHLYLTTPTPKPAPGTPPAGPPTSPGAGRTR</sequence>
<dbReference type="RefSeq" id="WP_329074900.1">
    <property type="nucleotide sequence ID" value="NZ_CP109495.1"/>
</dbReference>
<reference evidence="3" key="1">
    <citation type="submission" date="2022-10" db="EMBL/GenBank/DDBJ databases">
        <title>The complete genomes of actinobacterial strains from the NBC collection.</title>
        <authorList>
            <person name="Joergensen T.S."/>
            <person name="Alvarez Arevalo M."/>
            <person name="Sterndorff E.B."/>
            <person name="Faurdal D."/>
            <person name="Vuksanovic O."/>
            <person name="Mourched A.-S."/>
            <person name="Charusanti P."/>
            <person name="Shaw S."/>
            <person name="Blin K."/>
            <person name="Weber T."/>
        </authorList>
    </citation>
    <scope>NUCLEOTIDE SEQUENCE</scope>
    <source>
        <strain evidence="3">NBC_01432</strain>
    </source>
</reference>
<feature type="domain" description="DUF317" evidence="2">
    <location>
        <begin position="56"/>
        <end position="114"/>
    </location>
</feature>
<feature type="compositionally biased region" description="Pro residues" evidence="1">
    <location>
        <begin position="254"/>
        <end position="269"/>
    </location>
</feature>